<comment type="caution">
    <text evidence="2">The sequence shown here is derived from an EMBL/GenBank/DDBJ whole genome shotgun (WGS) entry which is preliminary data.</text>
</comment>
<proteinExistence type="predicted"/>
<dbReference type="AlphaFoldDB" id="A0A4U2Z4G6"/>
<evidence type="ECO:0000313" key="2">
    <source>
        <dbReference type="EMBL" id="TKI69087.1"/>
    </source>
</evidence>
<sequence length="145" mass="17128">MESNMSLEEFLTNNEPNKRKSVFEKHRDTIFTLLEKEYSQKQVIEYLRSVSKNKTGITDSNLSKWLKRNKTKLQSDPEKIISIKPLIKTVNSDEKQQQKSNTAKKEKSYHDMTEEERREETKKSLHEAVMTMYPKPAYLGDINKE</sequence>
<accession>A0A4U2Z4G6</accession>
<evidence type="ECO:0000313" key="3">
    <source>
        <dbReference type="Proteomes" id="UP000309561"/>
    </source>
</evidence>
<keyword evidence="3" id="KW-1185">Reference proteome</keyword>
<dbReference type="Proteomes" id="UP000309561">
    <property type="component" value="Unassembled WGS sequence"/>
</dbReference>
<dbReference type="EMBL" id="SZPX01000006">
    <property type="protein sequence ID" value="TKI69087.1"/>
    <property type="molecule type" value="Genomic_DNA"/>
</dbReference>
<evidence type="ECO:0000256" key="1">
    <source>
        <dbReference type="SAM" id="MobiDB-lite"/>
    </source>
</evidence>
<feature type="region of interest" description="Disordered" evidence="1">
    <location>
        <begin position="88"/>
        <end position="128"/>
    </location>
</feature>
<protein>
    <submittedName>
        <fullName evidence="2">Uncharacterized protein</fullName>
    </submittedName>
</protein>
<organism evidence="2 3">
    <name type="scientific">Sulfurimonas crateris</name>
    <dbReference type="NCBI Taxonomy" id="2574727"/>
    <lineage>
        <taxon>Bacteria</taxon>
        <taxon>Pseudomonadati</taxon>
        <taxon>Campylobacterota</taxon>
        <taxon>Epsilonproteobacteria</taxon>
        <taxon>Campylobacterales</taxon>
        <taxon>Sulfurimonadaceae</taxon>
        <taxon>Sulfurimonas</taxon>
    </lineage>
</organism>
<name>A0A4U2Z4G6_9BACT</name>
<gene>
    <name evidence="2" type="ORF">FCU45_09005</name>
</gene>
<feature type="compositionally biased region" description="Basic and acidic residues" evidence="1">
    <location>
        <begin position="91"/>
        <end position="126"/>
    </location>
</feature>
<reference evidence="2 3" key="1">
    <citation type="submission" date="2019-04" db="EMBL/GenBank/DDBJ databases">
        <title>Sulfurimonas crateris sp. nov. a facultative anaerobic sulfur-oxidizing chemolithautotrophic bacterium isolated from a terrestrial mud vulcano.</title>
        <authorList>
            <person name="Ratnikova N.M."/>
            <person name="Slobodkin A.I."/>
            <person name="Merkel A.Y."/>
            <person name="Novikov A."/>
            <person name="Bonch-Osmolovskaya E.A."/>
            <person name="Slobodkina G.B."/>
        </authorList>
    </citation>
    <scope>NUCLEOTIDE SEQUENCE [LARGE SCALE GENOMIC DNA]</scope>
    <source>
        <strain evidence="2 3">SN118</strain>
    </source>
</reference>